<organism evidence="1 2">
    <name type="scientific">Polyplax serrata</name>
    <name type="common">Common mouse louse</name>
    <dbReference type="NCBI Taxonomy" id="468196"/>
    <lineage>
        <taxon>Eukaryota</taxon>
        <taxon>Metazoa</taxon>
        <taxon>Ecdysozoa</taxon>
        <taxon>Arthropoda</taxon>
        <taxon>Hexapoda</taxon>
        <taxon>Insecta</taxon>
        <taxon>Pterygota</taxon>
        <taxon>Neoptera</taxon>
        <taxon>Paraneoptera</taxon>
        <taxon>Psocodea</taxon>
        <taxon>Troctomorpha</taxon>
        <taxon>Phthiraptera</taxon>
        <taxon>Anoplura</taxon>
        <taxon>Polyplacidae</taxon>
        <taxon>Polyplax</taxon>
    </lineage>
</organism>
<proteinExistence type="predicted"/>
<dbReference type="Proteomes" id="UP001372834">
    <property type="component" value="Unassembled WGS sequence"/>
</dbReference>
<reference evidence="1 2" key="1">
    <citation type="submission" date="2023-10" db="EMBL/GenBank/DDBJ databases">
        <title>Genomes of two closely related lineages of the louse Polyplax serrata with different host specificities.</title>
        <authorList>
            <person name="Martinu J."/>
            <person name="Tarabai H."/>
            <person name="Stefka J."/>
            <person name="Hypsa V."/>
        </authorList>
    </citation>
    <scope>NUCLEOTIDE SEQUENCE [LARGE SCALE GENOMIC DNA]</scope>
    <source>
        <strain evidence="1">HR10_N</strain>
    </source>
</reference>
<protein>
    <submittedName>
        <fullName evidence="1">Uncharacterized protein</fullName>
    </submittedName>
</protein>
<evidence type="ECO:0000313" key="1">
    <source>
        <dbReference type="EMBL" id="KAK6634516.1"/>
    </source>
</evidence>
<gene>
    <name evidence="1" type="ORF">RUM43_011917</name>
</gene>
<accession>A0AAN8S7G7</accession>
<dbReference type="AlphaFoldDB" id="A0AAN8S7G7"/>
<comment type="caution">
    <text evidence="1">The sequence shown here is derived from an EMBL/GenBank/DDBJ whole genome shotgun (WGS) entry which is preliminary data.</text>
</comment>
<evidence type="ECO:0000313" key="2">
    <source>
        <dbReference type="Proteomes" id="UP001372834"/>
    </source>
</evidence>
<sequence>MIPAKQSTEEIDRCGREPVRLIGEDPCHELVTCLPFSWTVDKTIAGVLKCVLSKMAEMQLDLCVQNNYDNVMNTLEKYHPLSYT</sequence>
<name>A0AAN8S7G7_POLSC</name>
<dbReference type="EMBL" id="JAWJWE010000005">
    <property type="protein sequence ID" value="KAK6634516.1"/>
    <property type="molecule type" value="Genomic_DNA"/>
</dbReference>